<protein>
    <submittedName>
        <fullName evidence="1">WG repeat-containing protein</fullName>
    </submittedName>
</protein>
<sequence length="495" mass="57199">MKTLVFVLFSSVCAAQQTDQYTQILLSKKLNKEVSSYSKGYGIIVDSEKGFSGIIDSLGTVTFNYPFKSEILHLHKNRFILKLKDGKTALIDEKGEQLISLENQKFNTNFQIKKRLISSKEGKQSLYDYNGKQIIPFSDKIEFAGENRFFVKKDSKWFIYNVEGQQVSDKEFSNNLYFYKGKAFLDSGDKKGQVIDNDGKILTTISKYSIDDIGAYPFLVTKNGKNKYGLIDNEENLIADEVYDQIFLGNRYIYLIKNEKVSVFSKAEKKLYPTDYSYVKALFKDLFSTQKNFKSPKMAIVRLDGEVVIPKEFDDIEGVKISGQDFIYLKKGKEQKLLDKDLNDILDDAYQIEKIFPNSLILSKNKAFYVFSVLDKTYKELTNISEIKQNGVFYYPTSIFPAMVCKNKENLYGIIDEKGDELVPFVYDDISTFISANEIIVKKGNKYGVINYQNEPLKEVVYDKYSIDRKWIKLTKDKEPEFLYFTDSEDLKTIE</sequence>
<dbReference type="RefSeq" id="WP_264742640.1">
    <property type="nucleotide sequence ID" value="NZ_JAPDHV010000002.1"/>
</dbReference>
<dbReference type="Proteomes" id="UP001163719">
    <property type="component" value="Unassembled WGS sequence"/>
</dbReference>
<evidence type="ECO:0000313" key="2">
    <source>
        <dbReference type="Proteomes" id="UP001163719"/>
    </source>
</evidence>
<reference evidence="1" key="1">
    <citation type="submission" date="2022-10" db="EMBL/GenBank/DDBJ databases">
        <title>Chryseobacterium babae sp. nov. isolated from the gut of the beetle Oryctes rhinoceros, and Chryseobacterium kimseyorum sp. nov., isolated from a stick insect rearing cage.</title>
        <authorList>
            <person name="Shelomi M."/>
            <person name="Han C.-J."/>
            <person name="Chen W.-M."/>
            <person name="Chen H.-K."/>
            <person name="Liaw S.-J."/>
            <person name="Muhle E."/>
            <person name="Clermont D."/>
        </authorList>
    </citation>
    <scope>NUCLEOTIDE SEQUENCE</scope>
    <source>
        <strain evidence="1">WLa1L2M3</strain>
    </source>
</reference>
<dbReference type="PANTHER" id="PTHR37841:SF1">
    <property type="entry name" value="DUF3298 DOMAIN-CONTAINING PROTEIN"/>
    <property type="match status" value="1"/>
</dbReference>
<dbReference type="Pfam" id="PF14903">
    <property type="entry name" value="WG_beta_rep"/>
    <property type="match status" value="1"/>
</dbReference>
<gene>
    <name evidence="1" type="ORF">OH806_05345</name>
</gene>
<comment type="caution">
    <text evidence="1">The sequence shown here is derived from an EMBL/GenBank/DDBJ whole genome shotgun (WGS) entry which is preliminary data.</text>
</comment>
<organism evidence="1 2">
    <name type="scientific">Chryseobacterium oryctis</name>
    <dbReference type="NCBI Taxonomy" id="2952618"/>
    <lineage>
        <taxon>Bacteria</taxon>
        <taxon>Pseudomonadati</taxon>
        <taxon>Bacteroidota</taxon>
        <taxon>Flavobacteriia</taxon>
        <taxon>Flavobacteriales</taxon>
        <taxon>Weeksellaceae</taxon>
        <taxon>Chryseobacterium group</taxon>
        <taxon>Chryseobacterium</taxon>
    </lineage>
</organism>
<accession>A0ABT3HLN4</accession>
<dbReference type="EMBL" id="JAPDHV010000002">
    <property type="protein sequence ID" value="MCW3160691.1"/>
    <property type="molecule type" value="Genomic_DNA"/>
</dbReference>
<proteinExistence type="predicted"/>
<dbReference type="InterPro" id="IPR032774">
    <property type="entry name" value="WG_beta_rep"/>
</dbReference>
<keyword evidence="2" id="KW-1185">Reference proteome</keyword>
<evidence type="ECO:0000313" key="1">
    <source>
        <dbReference type="EMBL" id="MCW3160691.1"/>
    </source>
</evidence>
<dbReference type="PANTHER" id="PTHR37841">
    <property type="entry name" value="GLR2918 PROTEIN"/>
    <property type="match status" value="1"/>
</dbReference>
<name>A0ABT3HLN4_9FLAO</name>